<dbReference type="GO" id="GO:0005506">
    <property type="term" value="F:iron ion binding"/>
    <property type="evidence" value="ECO:0007669"/>
    <property type="project" value="TreeGrafter"/>
</dbReference>
<reference evidence="4 5" key="1">
    <citation type="submission" date="2016-11" db="EMBL/GenBank/DDBJ databases">
        <authorList>
            <person name="Jaros S."/>
            <person name="Januszkiewicz K."/>
            <person name="Wedrychowicz H."/>
        </authorList>
    </citation>
    <scope>NUCLEOTIDE SEQUENCE [LARGE SCALE GENOMIC DNA]</scope>
    <source>
        <strain evidence="4 5">DSM 17918</strain>
    </source>
</reference>
<evidence type="ECO:0000313" key="5">
    <source>
        <dbReference type="Proteomes" id="UP000184088"/>
    </source>
</evidence>
<keyword evidence="2" id="KW-0479">Metal-binding</keyword>
<dbReference type="EMBL" id="FQVH01000005">
    <property type="protein sequence ID" value="SHE76311.1"/>
    <property type="molecule type" value="Genomic_DNA"/>
</dbReference>
<dbReference type="AlphaFoldDB" id="A0A1M4W4Y1"/>
<evidence type="ECO:0000256" key="2">
    <source>
        <dbReference type="ARBA" id="ARBA00022723"/>
    </source>
</evidence>
<dbReference type="Pfam" id="PF01924">
    <property type="entry name" value="HypD"/>
    <property type="match status" value="1"/>
</dbReference>
<dbReference type="STRING" id="1121256.SAMN02746089_00758"/>
<dbReference type="Gene3D" id="6.10.20.100">
    <property type="match status" value="1"/>
</dbReference>
<comment type="similarity">
    <text evidence="1">Belongs to the HypD family.</text>
</comment>
<dbReference type="PANTHER" id="PTHR30149">
    <property type="entry name" value="HYDROGENASE PROTEIN ASSEMBLY PROTEIN HYPD"/>
    <property type="match status" value="1"/>
</dbReference>
<dbReference type="NCBIfam" id="TIGR00075">
    <property type="entry name" value="hypD"/>
    <property type="match status" value="1"/>
</dbReference>
<dbReference type="GO" id="GO:0051539">
    <property type="term" value="F:4 iron, 4 sulfur cluster binding"/>
    <property type="evidence" value="ECO:0007669"/>
    <property type="project" value="TreeGrafter"/>
</dbReference>
<dbReference type="InterPro" id="IPR042243">
    <property type="entry name" value="HypD_1"/>
</dbReference>
<gene>
    <name evidence="4" type="ORF">SAMN02746089_00758</name>
</gene>
<dbReference type="InterPro" id="IPR042244">
    <property type="entry name" value="HypD_2_sf"/>
</dbReference>
<dbReference type="GO" id="GO:0051604">
    <property type="term" value="P:protein maturation"/>
    <property type="evidence" value="ECO:0007669"/>
    <property type="project" value="TreeGrafter"/>
</dbReference>
<keyword evidence="5" id="KW-1185">Reference proteome</keyword>
<accession>A0A1M4W4Y1</accession>
<dbReference type="GO" id="GO:0070025">
    <property type="term" value="F:carbon monoxide binding"/>
    <property type="evidence" value="ECO:0007669"/>
    <property type="project" value="TreeGrafter"/>
</dbReference>
<evidence type="ECO:0000256" key="3">
    <source>
        <dbReference type="ARBA" id="ARBA00023004"/>
    </source>
</evidence>
<keyword evidence="3" id="KW-0408">Iron</keyword>
<evidence type="ECO:0000313" key="4">
    <source>
        <dbReference type="EMBL" id="SHE76311.1"/>
    </source>
</evidence>
<dbReference type="Gene3D" id="3.40.50.11740">
    <property type="entry name" value="HypD, alpha/beta domain 2"/>
    <property type="match status" value="2"/>
</dbReference>
<dbReference type="PIRSF" id="PIRSF005622">
    <property type="entry name" value="Hydrgn_mat_hypD"/>
    <property type="match status" value="1"/>
</dbReference>
<dbReference type="InterPro" id="IPR002780">
    <property type="entry name" value="Hyd_form_HypD"/>
</dbReference>
<protein>
    <submittedName>
        <fullName evidence="4">Hydrogenase maturation protein HypD</fullName>
    </submittedName>
</protein>
<sequence>MKGKYEANMMKRVDVELIRKIRQKIADLNPGIPIVFMEVCGTHTMAIARAGIRQMLPDNIRMISGPGCPVCVTSSQDIDLAIAFSTLPNVILTTFGDMIRVPGSYTRLSEMRAKGCDIRVVYSVYDALEIARENPSKEVVFEAVGFETTAPSIADAIVRAKKEKIMNFSVLSLHKTVPMSLRALLDMGDIKIDGFLLPGHVSAIIGVKPYRFLPIDYGIGGVISGFQPEDILFSIAALLKQIKEGPQIQNQYSRVVKEEGNVEALRAIDEVFEPCDSYWRGIGIIKNSGLKIRDKYADFDAGMRFPVKVFDSKEPAGCRCGDVLRGIIEPQECPLFARACTPDNPIGPCMVSSEGSCGIWYSERAYRVREVQI</sequence>
<dbReference type="Proteomes" id="UP000184088">
    <property type="component" value="Unassembled WGS sequence"/>
</dbReference>
<evidence type="ECO:0000256" key="1">
    <source>
        <dbReference type="ARBA" id="ARBA00007888"/>
    </source>
</evidence>
<name>A0A1M4W4Y1_9THEO</name>
<organism evidence="4 5">
    <name type="scientific">Caldanaerobius fijiensis DSM 17918</name>
    <dbReference type="NCBI Taxonomy" id="1121256"/>
    <lineage>
        <taxon>Bacteria</taxon>
        <taxon>Bacillati</taxon>
        <taxon>Bacillota</taxon>
        <taxon>Clostridia</taxon>
        <taxon>Thermoanaerobacterales</taxon>
        <taxon>Thermoanaerobacteraceae</taxon>
        <taxon>Caldanaerobius</taxon>
    </lineage>
</organism>
<proteinExistence type="inferred from homology"/>
<dbReference type="PANTHER" id="PTHR30149:SF0">
    <property type="entry name" value="HYDROGENASE MATURATION FACTOR HYPD"/>
    <property type="match status" value="1"/>
</dbReference>